<dbReference type="InterPro" id="IPR009003">
    <property type="entry name" value="Peptidase_S1_PA"/>
</dbReference>
<dbReference type="PANTHER" id="PTHR22939:SF129">
    <property type="entry name" value="SERINE PROTEASE HTRA2, MITOCHONDRIAL"/>
    <property type="match status" value="1"/>
</dbReference>
<dbReference type="InterPro" id="IPR036034">
    <property type="entry name" value="PDZ_sf"/>
</dbReference>
<dbReference type="GO" id="GO:0006515">
    <property type="term" value="P:protein quality control for misfolded or incompletely synthesized proteins"/>
    <property type="evidence" value="ECO:0007669"/>
    <property type="project" value="TreeGrafter"/>
</dbReference>
<comment type="caution">
    <text evidence="6">The sequence shown here is derived from an EMBL/GenBank/DDBJ whole genome shotgun (WGS) entry which is preliminary data.</text>
</comment>
<evidence type="ECO:0000256" key="3">
    <source>
        <dbReference type="ARBA" id="ARBA00022801"/>
    </source>
</evidence>
<dbReference type="InterPro" id="IPR001940">
    <property type="entry name" value="Peptidase_S1C"/>
</dbReference>
<name>A0A3E0X4C0_9GAMM</name>
<evidence type="ECO:0000313" key="7">
    <source>
        <dbReference type="Proteomes" id="UP000256763"/>
    </source>
</evidence>
<proteinExistence type="inferred from homology"/>
<reference evidence="7" key="1">
    <citation type="submission" date="2017-05" db="EMBL/GenBank/DDBJ databases">
        <authorList>
            <person name="Sharma S."/>
            <person name="Sidhu C."/>
            <person name="Pinnaka A.K."/>
        </authorList>
    </citation>
    <scope>NUCLEOTIDE SEQUENCE [LARGE SCALE GENOMIC DNA]</scope>
    <source>
        <strain evidence="7">AK93</strain>
    </source>
</reference>
<dbReference type="PRINTS" id="PR00834">
    <property type="entry name" value="PROTEASES2C"/>
</dbReference>
<dbReference type="SUPFAM" id="SSF50156">
    <property type="entry name" value="PDZ domain-like"/>
    <property type="match status" value="1"/>
</dbReference>
<evidence type="ECO:0000313" key="6">
    <source>
        <dbReference type="EMBL" id="RFA39584.1"/>
    </source>
</evidence>
<keyword evidence="4" id="KW-0720">Serine protease</keyword>
<dbReference type="EMBL" id="NFZW01000001">
    <property type="protein sequence ID" value="RFA39584.1"/>
    <property type="molecule type" value="Genomic_DNA"/>
</dbReference>
<dbReference type="Gene3D" id="2.40.10.120">
    <property type="match status" value="1"/>
</dbReference>
<protein>
    <submittedName>
        <fullName evidence="6">Uncharacterized protein</fullName>
    </submittedName>
</protein>
<accession>A0A3E0X4C0</accession>
<evidence type="ECO:0000256" key="1">
    <source>
        <dbReference type="ARBA" id="ARBA00010541"/>
    </source>
</evidence>
<dbReference type="RefSeq" id="WP_116347362.1">
    <property type="nucleotide sequence ID" value="NZ_NFZW01000001.1"/>
</dbReference>
<dbReference type="Proteomes" id="UP000256763">
    <property type="component" value="Unassembled WGS sequence"/>
</dbReference>
<dbReference type="GO" id="GO:0042597">
    <property type="term" value="C:periplasmic space"/>
    <property type="evidence" value="ECO:0007669"/>
    <property type="project" value="TreeGrafter"/>
</dbReference>
<evidence type="ECO:0000256" key="2">
    <source>
        <dbReference type="ARBA" id="ARBA00022670"/>
    </source>
</evidence>
<dbReference type="Pfam" id="PF13365">
    <property type="entry name" value="Trypsin_2"/>
    <property type="match status" value="1"/>
</dbReference>
<keyword evidence="2" id="KW-0645">Protease</keyword>
<dbReference type="AlphaFoldDB" id="A0A3E0X4C0"/>
<dbReference type="PANTHER" id="PTHR22939">
    <property type="entry name" value="SERINE PROTEASE FAMILY S1C HTRA-RELATED"/>
    <property type="match status" value="1"/>
</dbReference>
<dbReference type="FunFam" id="2.40.10.10:FF:000001">
    <property type="entry name" value="Periplasmic serine protease DegS"/>
    <property type="match status" value="1"/>
</dbReference>
<dbReference type="GO" id="GO:0004252">
    <property type="term" value="F:serine-type endopeptidase activity"/>
    <property type="evidence" value="ECO:0007669"/>
    <property type="project" value="InterPro"/>
</dbReference>
<evidence type="ECO:0000256" key="5">
    <source>
        <dbReference type="SAM" id="MobiDB-lite"/>
    </source>
</evidence>
<gene>
    <name evidence="6" type="ORF">CAL65_02160</name>
</gene>
<comment type="similarity">
    <text evidence="1">Belongs to the peptidase S1C family.</text>
</comment>
<keyword evidence="7" id="KW-1185">Reference proteome</keyword>
<keyword evidence="3" id="KW-0378">Hydrolase</keyword>
<organism evidence="6 7">
    <name type="scientific">Alkalilimnicola ehrlichii</name>
    <dbReference type="NCBI Taxonomy" id="351052"/>
    <lineage>
        <taxon>Bacteria</taxon>
        <taxon>Pseudomonadati</taxon>
        <taxon>Pseudomonadota</taxon>
        <taxon>Gammaproteobacteria</taxon>
        <taxon>Chromatiales</taxon>
        <taxon>Ectothiorhodospiraceae</taxon>
        <taxon>Alkalilimnicola</taxon>
    </lineage>
</organism>
<evidence type="ECO:0000256" key="4">
    <source>
        <dbReference type="ARBA" id="ARBA00022825"/>
    </source>
</evidence>
<dbReference type="Gene3D" id="2.30.42.10">
    <property type="match status" value="1"/>
</dbReference>
<dbReference type="SUPFAM" id="SSF50494">
    <property type="entry name" value="Trypsin-like serine proteases"/>
    <property type="match status" value="1"/>
</dbReference>
<sequence>MMGQRLFWSVLCFVLLVPLAIAEDNPHSGRESLAPMLEDVLPAVVNISVHGVVDIEPNPLLEDPFFRRFLGEGEERVPSEQEFHAAGSGVVVDAAEGLILTSAHVLQDADEVMVTLHSGEQLPASPVGSDLETDLAVIKIDPDPDTELYTLPWADPEELRVGDFVVAVGNPFGLNQTVTTGVVSAVGRTGLGVQGYEDFIQTDASINPGHSGGALVNMDGELIGINAAILSPSAGNIGIGFAIPVSTAAVILEQLVAYGEVRRGALGVLAQDLTPDLAEELQTEVTRGAVVAEVAPETPASSAGLETGDVITSSTATRSPVPATYVTGSGSVRPATK</sequence>
<feature type="region of interest" description="Disordered" evidence="5">
    <location>
        <begin position="298"/>
        <end position="337"/>
    </location>
</feature>